<evidence type="ECO:0000256" key="8">
    <source>
        <dbReference type="RuleBase" id="RU369061"/>
    </source>
</evidence>
<dbReference type="GO" id="GO:0005524">
    <property type="term" value="F:ATP binding"/>
    <property type="evidence" value="ECO:0007669"/>
    <property type="project" value="UniProtKB-UniRule"/>
</dbReference>
<dbReference type="PANTHER" id="PTHR46566">
    <property type="entry name" value="1-PHOSPHOFRUCTOKINASE-RELATED"/>
    <property type="match status" value="1"/>
</dbReference>
<evidence type="ECO:0000256" key="2">
    <source>
        <dbReference type="ARBA" id="ARBA00022679"/>
    </source>
</evidence>
<gene>
    <name evidence="10" type="ORF">RSPPHO_01703</name>
</gene>
<evidence type="ECO:0000259" key="9">
    <source>
        <dbReference type="Pfam" id="PF00294"/>
    </source>
</evidence>
<dbReference type="GO" id="GO:0016052">
    <property type="term" value="P:carbohydrate catabolic process"/>
    <property type="evidence" value="ECO:0007669"/>
    <property type="project" value="UniProtKB-ARBA"/>
</dbReference>
<proteinExistence type="inferred from homology"/>
<keyword evidence="4 8" id="KW-0418">Kinase</keyword>
<keyword evidence="2 7" id="KW-0808">Transferase</keyword>
<keyword evidence="5 8" id="KW-0067">ATP-binding</keyword>
<evidence type="ECO:0000256" key="5">
    <source>
        <dbReference type="ARBA" id="ARBA00022840"/>
    </source>
</evidence>
<dbReference type="PROSITE" id="PS00584">
    <property type="entry name" value="PFKB_KINASES_2"/>
    <property type="match status" value="1"/>
</dbReference>
<protein>
    <recommendedName>
        <fullName evidence="7">Phosphofructokinase</fullName>
    </recommendedName>
</protein>
<dbReference type="GO" id="GO:0008662">
    <property type="term" value="F:1-phosphofructokinase activity"/>
    <property type="evidence" value="ECO:0007669"/>
    <property type="project" value="UniProtKB-UniRule"/>
</dbReference>
<dbReference type="PATRIC" id="fig|1150469.3.peg.1919"/>
<dbReference type="NCBIfam" id="TIGR03828">
    <property type="entry name" value="pfkB"/>
    <property type="match status" value="1"/>
</dbReference>
<dbReference type="OrthoDB" id="9801219at2"/>
<dbReference type="InterPro" id="IPR011611">
    <property type="entry name" value="PfkB_dom"/>
</dbReference>
<comment type="catalytic activity">
    <reaction evidence="6 8">
        <text>beta-D-fructose 1-phosphate + ATP = beta-D-fructose 1,6-bisphosphate + ADP + H(+)</text>
        <dbReference type="Rhea" id="RHEA:14213"/>
        <dbReference type="ChEBI" id="CHEBI:15378"/>
        <dbReference type="ChEBI" id="CHEBI:30616"/>
        <dbReference type="ChEBI" id="CHEBI:32966"/>
        <dbReference type="ChEBI" id="CHEBI:138881"/>
        <dbReference type="ChEBI" id="CHEBI:456216"/>
        <dbReference type="EC" id="2.7.1.56"/>
    </reaction>
</comment>
<evidence type="ECO:0000256" key="7">
    <source>
        <dbReference type="PIRNR" id="PIRNR000535"/>
    </source>
</evidence>
<evidence type="ECO:0000256" key="1">
    <source>
        <dbReference type="ARBA" id="ARBA00010688"/>
    </source>
</evidence>
<sequence length="313" mass="31496">MSRLVVVSLNAAVDQTVQVADFRLEAVNRVVSSRDDAGGKGVNVASFLAHVGHEVVLTGLLGDANAALFARHFAAAGITDACVRVPGATRTNLKIIDTLSGAVTDLNYPGLSVGPDALDAVKARLEERASGLEILVLSGSLPRGLPETTYAELTAWGHHRGALVVLDASGAALAAALDAGPDLIKPNRAELEELLGVPLPTAQAVAAAAQRLRARGVGRVVVSMGAEGAVVCDPEGVFLVEPPSVAVVSTVGAGDAMVAGFVHAQGLGMGGEAAARLATGFSLGALGEIGPRLPALARIEALAAQVSVGVLAV</sequence>
<dbReference type="InterPro" id="IPR022463">
    <property type="entry name" value="1-PFruKinase"/>
</dbReference>
<evidence type="ECO:0000256" key="3">
    <source>
        <dbReference type="ARBA" id="ARBA00022741"/>
    </source>
</evidence>
<dbReference type="PROSITE" id="PS00583">
    <property type="entry name" value="PFKB_KINASES_1"/>
    <property type="match status" value="1"/>
</dbReference>
<dbReference type="AlphaFoldDB" id="H6SK14"/>
<dbReference type="CDD" id="cd01164">
    <property type="entry name" value="FruK_PfkB_like"/>
    <property type="match status" value="1"/>
</dbReference>
<dbReference type="Gene3D" id="3.40.1190.20">
    <property type="match status" value="1"/>
</dbReference>
<dbReference type="InterPro" id="IPR017583">
    <property type="entry name" value="Tagatose/fructose_Pkinase"/>
</dbReference>
<evidence type="ECO:0000256" key="6">
    <source>
        <dbReference type="ARBA" id="ARBA00047745"/>
    </source>
</evidence>
<reference evidence="10 11" key="1">
    <citation type="submission" date="2012-02" db="EMBL/GenBank/DDBJ databases">
        <title>Shotgun genome sequence of Phaeospirillum photometricum DSM 122.</title>
        <authorList>
            <person name="Duquesne K."/>
            <person name="Sturgis J."/>
        </authorList>
    </citation>
    <scope>NUCLEOTIDE SEQUENCE [LARGE SCALE GENOMIC DNA]</scope>
    <source>
        <strain evidence="11">DSM122</strain>
    </source>
</reference>
<feature type="domain" description="Carbohydrate kinase PfkB" evidence="9">
    <location>
        <begin position="10"/>
        <end position="289"/>
    </location>
</feature>
<dbReference type="KEGG" id="rpm:RSPPHO_01703"/>
<dbReference type="GO" id="GO:0005829">
    <property type="term" value="C:cytosol"/>
    <property type="evidence" value="ECO:0007669"/>
    <property type="project" value="TreeGrafter"/>
</dbReference>
<dbReference type="GO" id="GO:0044281">
    <property type="term" value="P:small molecule metabolic process"/>
    <property type="evidence" value="ECO:0007669"/>
    <property type="project" value="UniProtKB-ARBA"/>
</dbReference>
<dbReference type="EMBL" id="HE663493">
    <property type="protein sequence ID" value="CCG08329.1"/>
    <property type="molecule type" value="Genomic_DNA"/>
</dbReference>
<dbReference type="FunFam" id="3.40.1190.20:FF:000001">
    <property type="entry name" value="Phosphofructokinase"/>
    <property type="match status" value="1"/>
</dbReference>
<dbReference type="NCBIfam" id="TIGR03168">
    <property type="entry name" value="1-PFK"/>
    <property type="match status" value="1"/>
</dbReference>
<dbReference type="Proteomes" id="UP000033220">
    <property type="component" value="Chromosome DSM 122"/>
</dbReference>
<dbReference type="eggNOG" id="COG1105">
    <property type="taxonomic scope" value="Bacteria"/>
</dbReference>
<keyword evidence="11" id="KW-1185">Reference proteome</keyword>
<dbReference type="InterPro" id="IPR029056">
    <property type="entry name" value="Ribokinase-like"/>
</dbReference>
<keyword evidence="3 8" id="KW-0547">Nucleotide-binding</keyword>
<evidence type="ECO:0000313" key="11">
    <source>
        <dbReference type="Proteomes" id="UP000033220"/>
    </source>
</evidence>
<comment type="similarity">
    <text evidence="1 7 8">Belongs to the carbohydrate kinase PfkB family.</text>
</comment>
<comment type="function">
    <text evidence="8">Catalyzes the ATP-dependent phosphorylation of fructose-l-phosphate to fructose-l,6-bisphosphate.</text>
</comment>
<dbReference type="Pfam" id="PF00294">
    <property type="entry name" value="PfkB"/>
    <property type="match status" value="1"/>
</dbReference>
<dbReference type="HOGENOM" id="CLU_050013_0_1_5"/>
<dbReference type="SUPFAM" id="SSF53613">
    <property type="entry name" value="Ribokinase-like"/>
    <property type="match status" value="1"/>
</dbReference>
<evidence type="ECO:0000256" key="4">
    <source>
        <dbReference type="ARBA" id="ARBA00022777"/>
    </source>
</evidence>
<dbReference type="PANTHER" id="PTHR46566:SF5">
    <property type="entry name" value="1-PHOSPHOFRUCTOKINASE"/>
    <property type="match status" value="1"/>
</dbReference>
<dbReference type="InterPro" id="IPR002173">
    <property type="entry name" value="Carboh/pur_kinase_PfkB_CS"/>
</dbReference>
<dbReference type="RefSeq" id="WP_014414966.1">
    <property type="nucleotide sequence ID" value="NC_017059.1"/>
</dbReference>
<accession>H6SK14</accession>
<evidence type="ECO:0000313" key="10">
    <source>
        <dbReference type="EMBL" id="CCG08329.1"/>
    </source>
</evidence>
<organism evidence="10 11">
    <name type="scientific">Pararhodospirillum photometricum DSM 122</name>
    <dbReference type="NCBI Taxonomy" id="1150469"/>
    <lineage>
        <taxon>Bacteria</taxon>
        <taxon>Pseudomonadati</taxon>
        <taxon>Pseudomonadota</taxon>
        <taxon>Alphaproteobacteria</taxon>
        <taxon>Rhodospirillales</taxon>
        <taxon>Rhodospirillaceae</taxon>
        <taxon>Pararhodospirillum</taxon>
    </lineage>
</organism>
<name>H6SK14_PARPM</name>
<dbReference type="STRING" id="1150469.RSPPHO_01703"/>
<dbReference type="PIRSF" id="PIRSF000535">
    <property type="entry name" value="1PFK/6PFK/LacC"/>
    <property type="match status" value="1"/>
</dbReference>